<protein>
    <submittedName>
        <fullName evidence="5">Transcriptional regulator MarR family</fullName>
    </submittedName>
</protein>
<dbReference type="GO" id="GO:0003677">
    <property type="term" value="F:DNA binding"/>
    <property type="evidence" value="ECO:0007669"/>
    <property type="project" value="UniProtKB-KW"/>
</dbReference>
<dbReference type="InterPro" id="IPR000835">
    <property type="entry name" value="HTH_MarR-typ"/>
</dbReference>
<keyword evidence="6" id="KW-1185">Reference proteome</keyword>
<dbReference type="InterPro" id="IPR036390">
    <property type="entry name" value="WH_DNA-bd_sf"/>
</dbReference>
<keyword evidence="1" id="KW-0805">Transcription regulation</keyword>
<dbReference type="Proteomes" id="UP000005143">
    <property type="component" value="Unassembled WGS sequence"/>
</dbReference>
<evidence type="ECO:0000256" key="1">
    <source>
        <dbReference type="ARBA" id="ARBA00023015"/>
    </source>
</evidence>
<dbReference type="InterPro" id="IPR039422">
    <property type="entry name" value="MarR/SlyA-like"/>
</dbReference>
<proteinExistence type="predicted"/>
<dbReference type="PANTHER" id="PTHR33164">
    <property type="entry name" value="TRANSCRIPTIONAL REGULATOR, MARR FAMILY"/>
    <property type="match status" value="1"/>
</dbReference>
<sequence>MSIASPTSPSVAAWQRIGELLELQRCRASAVARELDLSPPQLFALRHMDPDAPRPMGELAGALACDNSNVTGIIDRLERRGLVERRPSPDDRRVRILALTAEGERLRSVVAERLAAPPAAFDGLTAAEQQQLTALLGRLLDGVRGCSAS</sequence>
<dbReference type="InterPro" id="IPR036388">
    <property type="entry name" value="WH-like_DNA-bd_sf"/>
</dbReference>
<comment type="caution">
    <text evidence="5">The sequence shown here is derived from an EMBL/GenBank/DDBJ whole genome shotgun (WGS) entry which is preliminary data.</text>
</comment>
<dbReference type="AlphaFoldDB" id="H0E7F8"/>
<evidence type="ECO:0000259" key="4">
    <source>
        <dbReference type="PROSITE" id="PS50995"/>
    </source>
</evidence>
<dbReference type="RefSeq" id="WP_007576242.1">
    <property type="nucleotide sequence ID" value="NZ_AGUD01000224.1"/>
</dbReference>
<dbReference type="PROSITE" id="PS50995">
    <property type="entry name" value="HTH_MARR_2"/>
    <property type="match status" value="1"/>
</dbReference>
<keyword evidence="3" id="KW-0804">Transcription</keyword>
<dbReference type="Gene3D" id="1.10.10.10">
    <property type="entry name" value="Winged helix-like DNA-binding domain superfamily/Winged helix DNA-binding domain"/>
    <property type="match status" value="1"/>
</dbReference>
<evidence type="ECO:0000313" key="5">
    <source>
        <dbReference type="EMBL" id="EHN10378.1"/>
    </source>
</evidence>
<dbReference type="InterPro" id="IPR023187">
    <property type="entry name" value="Tscrpt_reg_MarR-type_CS"/>
</dbReference>
<dbReference type="PRINTS" id="PR00598">
    <property type="entry name" value="HTHMARR"/>
</dbReference>
<dbReference type="GO" id="GO:0003700">
    <property type="term" value="F:DNA-binding transcription factor activity"/>
    <property type="evidence" value="ECO:0007669"/>
    <property type="project" value="InterPro"/>
</dbReference>
<dbReference type="PATRIC" id="fig|1097667.3.peg.2740"/>
<dbReference type="SMART" id="SM00347">
    <property type="entry name" value="HTH_MARR"/>
    <property type="match status" value="1"/>
</dbReference>
<gene>
    <name evidence="5" type="ORF">PAI11_27600</name>
</gene>
<organism evidence="5 6">
    <name type="scientific">Patulibacter medicamentivorans</name>
    <dbReference type="NCBI Taxonomy" id="1097667"/>
    <lineage>
        <taxon>Bacteria</taxon>
        <taxon>Bacillati</taxon>
        <taxon>Actinomycetota</taxon>
        <taxon>Thermoleophilia</taxon>
        <taxon>Solirubrobacterales</taxon>
        <taxon>Patulibacteraceae</taxon>
        <taxon>Patulibacter</taxon>
    </lineage>
</organism>
<feature type="domain" description="HTH marR-type" evidence="4">
    <location>
        <begin position="1"/>
        <end position="141"/>
    </location>
</feature>
<name>H0E7F8_9ACTN</name>
<dbReference type="PANTHER" id="PTHR33164:SF99">
    <property type="entry name" value="MARR FAMILY REGULATORY PROTEIN"/>
    <property type="match status" value="1"/>
</dbReference>
<dbReference type="PROSITE" id="PS01117">
    <property type="entry name" value="HTH_MARR_1"/>
    <property type="match status" value="1"/>
</dbReference>
<evidence type="ECO:0000256" key="2">
    <source>
        <dbReference type="ARBA" id="ARBA00023125"/>
    </source>
</evidence>
<dbReference type="EMBL" id="AGUD01000224">
    <property type="protein sequence ID" value="EHN10378.1"/>
    <property type="molecule type" value="Genomic_DNA"/>
</dbReference>
<reference evidence="5 6" key="1">
    <citation type="journal article" date="2013" name="Biodegradation">
        <title>Quantitative proteomic analysis of ibuprofen-degrading Patulibacter sp. strain I11.</title>
        <authorList>
            <person name="Almeida B."/>
            <person name="Kjeldal H."/>
            <person name="Lolas I."/>
            <person name="Knudsen A.D."/>
            <person name="Carvalho G."/>
            <person name="Nielsen K.L."/>
            <person name="Barreto Crespo M.T."/>
            <person name="Stensballe A."/>
            <person name="Nielsen J.L."/>
        </authorList>
    </citation>
    <scope>NUCLEOTIDE SEQUENCE [LARGE SCALE GENOMIC DNA]</scope>
    <source>
        <strain evidence="5 6">I11</strain>
    </source>
</reference>
<dbReference type="OrthoDB" id="4807076at2"/>
<keyword evidence="2" id="KW-0238">DNA-binding</keyword>
<dbReference type="SUPFAM" id="SSF46785">
    <property type="entry name" value="Winged helix' DNA-binding domain"/>
    <property type="match status" value="1"/>
</dbReference>
<evidence type="ECO:0000256" key="3">
    <source>
        <dbReference type="ARBA" id="ARBA00023163"/>
    </source>
</evidence>
<dbReference type="Pfam" id="PF01047">
    <property type="entry name" value="MarR"/>
    <property type="match status" value="1"/>
</dbReference>
<dbReference type="GO" id="GO:0006950">
    <property type="term" value="P:response to stress"/>
    <property type="evidence" value="ECO:0007669"/>
    <property type="project" value="TreeGrafter"/>
</dbReference>
<evidence type="ECO:0000313" key="6">
    <source>
        <dbReference type="Proteomes" id="UP000005143"/>
    </source>
</evidence>
<accession>H0E7F8</accession>